<dbReference type="InterPro" id="IPR001810">
    <property type="entry name" value="F-box_dom"/>
</dbReference>
<accession>A0AAD6D6M0</accession>
<dbReference type="AlphaFoldDB" id="A0AAD6D6M0"/>
<proteinExistence type="predicted"/>
<dbReference type="PROSITE" id="PS50181">
    <property type="entry name" value="FBOX"/>
    <property type="match status" value="1"/>
</dbReference>
<organism evidence="2 3">
    <name type="scientific">Penicillium frequentans</name>
    <dbReference type="NCBI Taxonomy" id="3151616"/>
    <lineage>
        <taxon>Eukaryota</taxon>
        <taxon>Fungi</taxon>
        <taxon>Dikarya</taxon>
        <taxon>Ascomycota</taxon>
        <taxon>Pezizomycotina</taxon>
        <taxon>Eurotiomycetes</taxon>
        <taxon>Eurotiomycetidae</taxon>
        <taxon>Eurotiales</taxon>
        <taxon>Aspergillaceae</taxon>
        <taxon>Penicillium</taxon>
    </lineage>
</organism>
<dbReference type="CDD" id="cd09917">
    <property type="entry name" value="F-box_SF"/>
    <property type="match status" value="1"/>
</dbReference>
<dbReference type="Proteomes" id="UP001220324">
    <property type="component" value="Unassembled WGS sequence"/>
</dbReference>
<evidence type="ECO:0000313" key="3">
    <source>
        <dbReference type="Proteomes" id="UP001220324"/>
    </source>
</evidence>
<sequence length="479" mass="55151">MSHKQNYWQFFGLSLAHSHPSSSTVYDRPQVYTALQAIMENGEDSTMENGKDSKDIQSTRSSLLELPNEILQNIATLLPSDWDIVKLALTCKETKARILGPEGSNASFWRTRFEQKYDMPQGRTPQEVMVEYQTRSIVLSPKIDLGRCSYEQMKFWLEVIQTMLHEALTLPLPVGATSKTYEQIREAVYRTKFLSRPKTKNKMKGIWRFMYTMQLCLTALALDPAVSPPGYRDDYNIASVYAFSGYFRELNEPFIQHGRLDILGLMEMRSFWARHLLSPVEGTFYNSFSSLAYDLKPKIRKTNGFNGADLSNSWIGYYSCLHPLPGSFRDERRQTCADLDSHWEQVDTLSLEIESQTYEPFWPAECEELIPRCGSPNSKRLYFHGYQNTLSASRDDANPMFGFLEPMEREYGELPGWSRICFAICEMTEGIEQSSWSSASSRWVHGYEAVIVPGGRLMLGWWIDMKNTSGRGPFIFWDV</sequence>
<protein>
    <recommendedName>
        <fullName evidence="1">F-box domain-containing protein</fullName>
    </recommendedName>
</protein>
<evidence type="ECO:0000313" key="2">
    <source>
        <dbReference type="EMBL" id="KAJ5556882.1"/>
    </source>
</evidence>
<keyword evidence="3" id="KW-1185">Reference proteome</keyword>
<feature type="domain" description="F-box" evidence="1">
    <location>
        <begin position="60"/>
        <end position="112"/>
    </location>
</feature>
<reference evidence="2 3" key="1">
    <citation type="journal article" date="2023" name="IMA Fungus">
        <title>Comparative genomic study of the Penicillium genus elucidates a diverse pangenome and 15 lateral gene transfer events.</title>
        <authorList>
            <person name="Petersen C."/>
            <person name="Sorensen T."/>
            <person name="Nielsen M.R."/>
            <person name="Sondergaard T.E."/>
            <person name="Sorensen J.L."/>
            <person name="Fitzpatrick D.A."/>
            <person name="Frisvad J.C."/>
            <person name="Nielsen K.L."/>
        </authorList>
    </citation>
    <scope>NUCLEOTIDE SEQUENCE [LARGE SCALE GENOMIC DNA]</scope>
    <source>
        <strain evidence="2 3">IBT 35679</strain>
    </source>
</reference>
<gene>
    <name evidence="2" type="ORF">N7494_000797</name>
</gene>
<name>A0AAD6D6M0_9EURO</name>
<dbReference type="SUPFAM" id="SSF81383">
    <property type="entry name" value="F-box domain"/>
    <property type="match status" value="1"/>
</dbReference>
<evidence type="ECO:0000259" key="1">
    <source>
        <dbReference type="PROSITE" id="PS50181"/>
    </source>
</evidence>
<comment type="caution">
    <text evidence="2">The sequence shown here is derived from an EMBL/GenBank/DDBJ whole genome shotgun (WGS) entry which is preliminary data.</text>
</comment>
<dbReference type="InterPro" id="IPR036047">
    <property type="entry name" value="F-box-like_dom_sf"/>
</dbReference>
<dbReference type="EMBL" id="JAQIZZ010000001">
    <property type="protein sequence ID" value="KAJ5556882.1"/>
    <property type="molecule type" value="Genomic_DNA"/>
</dbReference>